<feature type="non-terminal residue" evidence="1">
    <location>
        <position position="81"/>
    </location>
</feature>
<evidence type="ECO:0000313" key="2">
    <source>
        <dbReference type="Proteomes" id="UP001497525"/>
    </source>
</evidence>
<accession>A0AAV2T9S8</accession>
<protein>
    <submittedName>
        <fullName evidence="1">Uncharacterized protein</fullName>
    </submittedName>
</protein>
<dbReference type="EMBL" id="CAXLJL010000190">
    <property type="protein sequence ID" value="CAL5134247.1"/>
    <property type="molecule type" value="Genomic_DNA"/>
</dbReference>
<gene>
    <name evidence="1" type="ORF">CDAUBV1_LOCUS7460</name>
</gene>
<feature type="non-terminal residue" evidence="1">
    <location>
        <position position="1"/>
    </location>
</feature>
<reference evidence="1" key="1">
    <citation type="submission" date="2024-06" db="EMBL/GenBank/DDBJ databases">
        <authorList>
            <person name="Liu X."/>
            <person name="Lenzi L."/>
            <person name="Haldenby T S."/>
            <person name="Uol C."/>
        </authorList>
    </citation>
    <scope>NUCLEOTIDE SEQUENCE</scope>
</reference>
<organism evidence="1 2">
    <name type="scientific">Calicophoron daubneyi</name>
    <name type="common">Rumen fluke</name>
    <name type="synonym">Paramphistomum daubneyi</name>
    <dbReference type="NCBI Taxonomy" id="300641"/>
    <lineage>
        <taxon>Eukaryota</taxon>
        <taxon>Metazoa</taxon>
        <taxon>Spiralia</taxon>
        <taxon>Lophotrochozoa</taxon>
        <taxon>Platyhelminthes</taxon>
        <taxon>Trematoda</taxon>
        <taxon>Digenea</taxon>
        <taxon>Plagiorchiida</taxon>
        <taxon>Pronocephalata</taxon>
        <taxon>Paramphistomoidea</taxon>
        <taxon>Paramphistomidae</taxon>
        <taxon>Calicophoron</taxon>
    </lineage>
</organism>
<dbReference type="AlphaFoldDB" id="A0AAV2T9S8"/>
<comment type="caution">
    <text evidence="1">The sequence shown here is derived from an EMBL/GenBank/DDBJ whole genome shotgun (WGS) entry which is preliminary data.</text>
</comment>
<proteinExistence type="predicted"/>
<dbReference type="Proteomes" id="UP001497525">
    <property type="component" value="Unassembled WGS sequence"/>
</dbReference>
<name>A0AAV2T9S8_CALDB</name>
<sequence length="81" mass="9669">CRKDLAMSEPMPAHLKYPSQRLPSFWRGIQFSFKGYSLWLVFRDNLLRGVLGARSKPFRRSVHVRRPVHISTTRKHELHKR</sequence>
<evidence type="ECO:0000313" key="1">
    <source>
        <dbReference type="EMBL" id="CAL5134247.1"/>
    </source>
</evidence>